<evidence type="ECO:0000313" key="3">
    <source>
        <dbReference type="Proteomes" id="UP000018763"/>
    </source>
</evidence>
<evidence type="ECO:0008006" key="4">
    <source>
        <dbReference type="Google" id="ProtNLM"/>
    </source>
</evidence>
<dbReference type="InterPro" id="IPR006059">
    <property type="entry name" value="SBP"/>
</dbReference>
<dbReference type="Gene3D" id="3.40.190.10">
    <property type="entry name" value="Periplasmic binding protein-like II"/>
    <property type="match status" value="2"/>
</dbReference>
<gene>
    <name evidence="2" type="ORF">D174_16660</name>
</gene>
<dbReference type="AlphaFoldDB" id="V5XHQ8"/>
<reference evidence="2 3" key="1">
    <citation type="journal article" date="2014" name="Genome Announc.">
        <title>Complete Genome Sequence of Sterol-Transforming Mycobacterium neoaurum Strain VKM Ac-1815D.</title>
        <authorList>
            <person name="Shtratnikova V.Y."/>
            <person name="Bragin E.Y."/>
            <person name="Dovbnya D.V."/>
            <person name="Pekov Y.A."/>
            <person name="Schelkunov M.I."/>
            <person name="Strizhov N."/>
            <person name="Ivashina T.V."/>
            <person name="Ashapkin V.V."/>
            <person name="Donova M.V."/>
        </authorList>
    </citation>
    <scope>NUCLEOTIDE SEQUENCE [LARGE SCALE GENOMIC DNA]</scope>
    <source>
        <strain evidence="2 3">VKM Ac-1815D</strain>
    </source>
</reference>
<dbReference type="RefSeq" id="WP_019509812.1">
    <property type="nucleotide sequence ID" value="NC_023036.2"/>
</dbReference>
<proteinExistence type="predicted"/>
<dbReference type="PANTHER" id="PTHR30222:SF17">
    <property type="entry name" value="SPERMIDINE_PUTRESCINE-BINDING PERIPLASMIC PROTEIN"/>
    <property type="match status" value="1"/>
</dbReference>
<evidence type="ECO:0000256" key="1">
    <source>
        <dbReference type="ARBA" id="ARBA00022729"/>
    </source>
</evidence>
<accession>V5XHQ8</accession>
<dbReference type="SUPFAM" id="SSF53850">
    <property type="entry name" value="Periplasmic binding protein-like II"/>
    <property type="match status" value="1"/>
</dbReference>
<name>V5XHQ8_MYCNE</name>
<keyword evidence="3" id="KW-1185">Reference proteome</keyword>
<dbReference type="GeneID" id="43451103"/>
<dbReference type="HOGENOM" id="CLU_026974_1_5_11"/>
<dbReference type="PANTHER" id="PTHR30222">
    <property type="entry name" value="SPERMIDINE/PUTRESCINE-BINDING PERIPLASMIC PROTEIN"/>
    <property type="match status" value="1"/>
</dbReference>
<dbReference type="eggNOG" id="COG0687">
    <property type="taxonomic scope" value="Bacteria"/>
</dbReference>
<dbReference type="Pfam" id="PF13416">
    <property type="entry name" value="SBP_bac_8"/>
    <property type="match status" value="1"/>
</dbReference>
<organism evidence="2 3">
    <name type="scientific">Mycolicibacterium neoaurum VKM Ac-1815D</name>
    <dbReference type="NCBI Taxonomy" id="700508"/>
    <lineage>
        <taxon>Bacteria</taxon>
        <taxon>Bacillati</taxon>
        <taxon>Actinomycetota</taxon>
        <taxon>Actinomycetes</taxon>
        <taxon>Mycobacteriales</taxon>
        <taxon>Mycobacteriaceae</taxon>
        <taxon>Mycolicibacterium</taxon>
    </lineage>
</organism>
<evidence type="ECO:0000313" key="2">
    <source>
        <dbReference type="EMBL" id="AHC27980.1"/>
    </source>
</evidence>
<dbReference type="KEGG" id="mne:D174_16660"/>
<protein>
    <recommendedName>
        <fullName evidence="4">ABC transporter substrate-binding protein</fullName>
    </recommendedName>
</protein>
<keyword evidence="1" id="KW-0732">Signal</keyword>
<dbReference type="EMBL" id="CP006936">
    <property type="protein sequence ID" value="AHC27980.1"/>
    <property type="molecule type" value="Genomic_DNA"/>
</dbReference>
<dbReference type="Proteomes" id="UP000018763">
    <property type="component" value="Chromosome"/>
</dbReference>
<sequence length="331" mass="36359">MGSAADEPGDLGVYTYRGFEAPELWGEYAAAYPGKTPTFQFLDSDAQAFAKVQSGLRTDIVQASVGYALDYVNAKLVQPWDTSAIANFSQLDPELLKYGQIDGAQVCIPTDFGFNAPLYRTDRVEPTENSWSLIFDDRYKGQITWYDGPVDMLTITGMYQRVSDPLNMSAAEVDEAKKFLIEKKKLVRNITSSPTDVQTDLQQGNIAIAAGNSYVYTALAAAGADVTYMQPKEGRLAWSDGFMLTSGSSNPRHAHDFASAWLSAPSGQYELDVLGMVSPNRKVNYGTMRPDVRSQLGLDKPGPFSPPAAFFMGHCPKRTEYGRAWDEVKAS</sequence>